<protein>
    <submittedName>
        <fullName evidence="5">Proprotein convertase P-domain protein</fullName>
    </submittedName>
</protein>
<dbReference type="RefSeq" id="WP_146403438.1">
    <property type="nucleotide sequence ID" value="NZ_SJPQ01000006.1"/>
</dbReference>
<dbReference type="InterPro" id="IPR008979">
    <property type="entry name" value="Galactose-bd-like_sf"/>
</dbReference>
<dbReference type="InterPro" id="IPR002884">
    <property type="entry name" value="P_dom"/>
</dbReference>
<keyword evidence="1" id="KW-0645">Protease</keyword>
<evidence type="ECO:0000259" key="4">
    <source>
        <dbReference type="PROSITE" id="PS51829"/>
    </source>
</evidence>
<feature type="signal peptide" evidence="3">
    <location>
        <begin position="1"/>
        <end position="21"/>
    </location>
</feature>
<proteinExistence type="predicted"/>
<feature type="domain" description="P/Homo B" evidence="4">
    <location>
        <begin position="17"/>
        <end position="197"/>
    </location>
</feature>
<dbReference type="EMBL" id="SJPQ01000006">
    <property type="protein sequence ID" value="TWT86159.1"/>
    <property type="molecule type" value="Genomic_DNA"/>
</dbReference>
<gene>
    <name evidence="5" type="ORF">Mal64_38990</name>
</gene>
<comment type="caution">
    <text evidence="5">The sequence shown here is derived from an EMBL/GenBank/DDBJ whole genome shotgun (WGS) entry which is preliminary data.</text>
</comment>
<evidence type="ECO:0000256" key="1">
    <source>
        <dbReference type="ARBA" id="ARBA00022670"/>
    </source>
</evidence>
<evidence type="ECO:0000313" key="5">
    <source>
        <dbReference type="EMBL" id="TWT86159.1"/>
    </source>
</evidence>
<dbReference type="GO" id="GO:0006508">
    <property type="term" value="P:proteolysis"/>
    <property type="evidence" value="ECO:0007669"/>
    <property type="project" value="UniProtKB-KW"/>
</dbReference>
<sequence length="226" mass="22871" precursor="true">MSRPLAFAALLACVAASAAQASILTASADYRPTGSPGGGVVVVEGATATRTLSLSAPGASILSVVVTANVTSSGSNSSGREINPDGTTTVAGIYVFPEDLSLLLTSPSGSTVELISKFTYTSGFGSSILVDLTFEDGGATQGGETITPGTFAPASGLLADFIGEDPTGEWTITVRDNSSLAHSLNAWSLTVTTVPEPTTLAVWSLLALAPMGLCRARVRRSTRGPC</sequence>
<keyword evidence="3" id="KW-0732">Signal</keyword>
<evidence type="ECO:0000256" key="3">
    <source>
        <dbReference type="SAM" id="SignalP"/>
    </source>
</evidence>
<dbReference type="OrthoDB" id="279982at2"/>
<dbReference type="GO" id="GO:0004252">
    <property type="term" value="F:serine-type endopeptidase activity"/>
    <property type="evidence" value="ECO:0007669"/>
    <property type="project" value="InterPro"/>
</dbReference>
<dbReference type="Pfam" id="PF01483">
    <property type="entry name" value="P_proprotein"/>
    <property type="match status" value="1"/>
</dbReference>
<keyword evidence="6" id="KW-1185">Reference proteome</keyword>
<evidence type="ECO:0000256" key="2">
    <source>
        <dbReference type="ARBA" id="ARBA00022801"/>
    </source>
</evidence>
<dbReference type="PROSITE" id="PS51829">
    <property type="entry name" value="P_HOMO_B"/>
    <property type="match status" value="1"/>
</dbReference>
<accession>A0A5C5ZFD2</accession>
<dbReference type="Proteomes" id="UP000315440">
    <property type="component" value="Unassembled WGS sequence"/>
</dbReference>
<dbReference type="Gene3D" id="2.60.120.260">
    <property type="entry name" value="Galactose-binding domain-like"/>
    <property type="match status" value="1"/>
</dbReference>
<dbReference type="SUPFAM" id="SSF49785">
    <property type="entry name" value="Galactose-binding domain-like"/>
    <property type="match status" value="1"/>
</dbReference>
<organism evidence="5 6">
    <name type="scientific">Pseudobythopirellula maris</name>
    <dbReference type="NCBI Taxonomy" id="2527991"/>
    <lineage>
        <taxon>Bacteria</taxon>
        <taxon>Pseudomonadati</taxon>
        <taxon>Planctomycetota</taxon>
        <taxon>Planctomycetia</taxon>
        <taxon>Pirellulales</taxon>
        <taxon>Lacipirellulaceae</taxon>
        <taxon>Pseudobythopirellula</taxon>
    </lineage>
</organism>
<feature type="chain" id="PRO_5023050733" evidence="3">
    <location>
        <begin position="22"/>
        <end position="226"/>
    </location>
</feature>
<keyword evidence="2" id="KW-0378">Hydrolase</keyword>
<name>A0A5C5ZFD2_9BACT</name>
<evidence type="ECO:0000313" key="6">
    <source>
        <dbReference type="Proteomes" id="UP000315440"/>
    </source>
</evidence>
<reference evidence="5 6" key="1">
    <citation type="submission" date="2019-02" db="EMBL/GenBank/DDBJ databases">
        <title>Deep-cultivation of Planctomycetes and their phenomic and genomic characterization uncovers novel biology.</title>
        <authorList>
            <person name="Wiegand S."/>
            <person name="Jogler M."/>
            <person name="Boedeker C."/>
            <person name="Pinto D."/>
            <person name="Vollmers J."/>
            <person name="Rivas-Marin E."/>
            <person name="Kohn T."/>
            <person name="Peeters S.H."/>
            <person name="Heuer A."/>
            <person name="Rast P."/>
            <person name="Oberbeckmann S."/>
            <person name="Bunk B."/>
            <person name="Jeske O."/>
            <person name="Meyerdierks A."/>
            <person name="Storesund J.E."/>
            <person name="Kallscheuer N."/>
            <person name="Luecker S."/>
            <person name="Lage O.M."/>
            <person name="Pohl T."/>
            <person name="Merkel B.J."/>
            <person name="Hornburger P."/>
            <person name="Mueller R.-W."/>
            <person name="Bruemmer F."/>
            <person name="Labrenz M."/>
            <person name="Spormann A.M."/>
            <person name="Op Den Camp H."/>
            <person name="Overmann J."/>
            <person name="Amann R."/>
            <person name="Jetten M.S.M."/>
            <person name="Mascher T."/>
            <person name="Medema M.H."/>
            <person name="Devos D.P."/>
            <person name="Kaster A.-K."/>
            <person name="Ovreas L."/>
            <person name="Rohde M."/>
            <person name="Galperin M.Y."/>
            <person name="Jogler C."/>
        </authorList>
    </citation>
    <scope>NUCLEOTIDE SEQUENCE [LARGE SCALE GENOMIC DNA]</scope>
    <source>
        <strain evidence="5 6">Mal64</strain>
    </source>
</reference>
<dbReference type="AlphaFoldDB" id="A0A5C5ZFD2"/>